<dbReference type="InterPro" id="IPR025711">
    <property type="entry name" value="PepSY"/>
</dbReference>
<sequence length="165" mass="18964">MKRTTRIKKKTKYRLWYLGVLTVLVLVLVIFNLALSPMRNAKKQATQLAQQYAGLKEETAFYHYNRNHTYYTVAGTNDKKQKIYAIVAQNGKKINVYQQNEGISEASAKKITQQTGNVKKITHTALGMHKNKPVWEISYLNSYGNLCYDILDFKTGKVVKTIQNI</sequence>
<dbReference type="Pfam" id="PF17881">
    <property type="entry name" value="TseB"/>
    <property type="match status" value="1"/>
</dbReference>
<keyword evidence="1" id="KW-0472">Membrane</keyword>
<organism evidence="4 5">
    <name type="scientific">Ligilactobacillus murinus DSM 20452 = NBRC 14221</name>
    <dbReference type="NCBI Taxonomy" id="1423772"/>
    <lineage>
        <taxon>Bacteria</taxon>
        <taxon>Bacillati</taxon>
        <taxon>Bacillota</taxon>
        <taxon>Bacilli</taxon>
        <taxon>Lactobacillales</taxon>
        <taxon>Lactobacillaceae</taxon>
        <taxon>Ligilactobacillus</taxon>
    </lineage>
</organism>
<evidence type="ECO:0000259" key="2">
    <source>
        <dbReference type="Pfam" id="PF03413"/>
    </source>
</evidence>
<dbReference type="PATRIC" id="fig|1423772.3.peg.1845"/>
<feature type="domain" description="Cell wall elongation regulator TseB-like" evidence="3">
    <location>
        <begin position="44"/>
        <end position="87"/>
    </location>
</feature>
<evidence type="ECO:0000313" key="4">
    <source>
        <dbReference type="EMBL" id="KRM70208.1"/>
    </source>
</evidence>
<evidence type="ECO:0000313" key="5">
    <source>
        <dbReference type="Proteomes" id="UP000051612"/>
    </source>
</evidence>
<dbReference type="Pfam" id="PF03413">
    <property type="entry name" value="PepSY"/>
    <property type="match status" value="1"/>
</dbReference>
<reference evidence="4 5" key="1">
    <citation type="journal article" date="2015" name="Genome Announc.">
        <title>Expanding the biotechnology potential of lactobacilli through comparative genomics of 213 strains and associated genera.</title>
        <authorList>
            <person name="Sun Z."/>
            <person name="Harris H.M."/>
            <person name="McCann A."/>
            <person name="Guo C."/>
            <person name="Argimon S."/>
            <person name="Zhang W."/>
            <person name="Yang X."/>
            <person name="Jeffery I.B."/>
            <person name="Cooney J.C."/>
            <person name="Kagawa T.F."/>
            <person name="Liu W."/>
            <person name="Song Y."/>
            <person name="Salvetti E."/>
            <person name="Wrobel A."/>
            <person name="Rasinkangas P."/>
            <person name="Parkhill J."/>
            <person name="Rea M.C."/>
            <person name="O'Sullivan O."/>
            <person name="Ritari J."/>
            <person name="Douillard F.P."/>
            <person name="Paul Ross R."/>
            <person name="Yang R."/>
            <person name="Briner A.E."/>
            <person name="Felis G.E."/>
            <person name="de Vos W.M."/>
            <person name="Barrangou R."/>
            <person name="Klaenhammer T.R."/>
            <person name="Caufield P.W."/>
            <person name="Cui Y."/>
            <person name="Zhang H."/>
            <person name="O'Toole P.W."/>
        </authorList>
    </citation>
    <scope>NUCLEOTIDE SEQUENCE [LARGE SCALE GENOMIC DNA]</scope>
    <source>
        <strain evidence="4 5">DSM 20452</strain>
    </source>
</reference>
<evidence type="ECO:0000259" key="3">
    <source>
        <dbReference type="Pfam" id="PF17881"/>
    </source>
</evidence>
<feature type="transmembrane region" description="Helical" evidence="1">
    <location>
        <begin position="15"/>
        <end position="35"/>
    </location>
</feature>
<dbReference type="RefSeq" id="WP_056960374.1">
    <property type="nucleotide sequence ID" value="NZ_AYYN01000176.1"/>
</dbReference>
<comment type="caution">
    <text evidence="4">The sequence shown here is derived from an EMBL/GenBank/DDBJ whole genome shotgun (WGS) entry which is preliminary data.</text>
</comment>
<name>A0A0R2ATH0_9LACO</name>
<accession>A0A0R2ATH0</accession>
<protein>
    <submittedName>
        <fullName evidence="4">Uncharacterized protein</fullName>
    </submittedName>
</protein>
<dbReference type="EMBL" id="AYYN01000176">
    <property type="protein sequence ID" value="KRM70208.1"/>
    <property type="molecule type" value="Genomic_DNA"/>
</dbReference>
<proteinExistence type="predicted"/>
<evidence type="ECO:0000256" key="1">
    <source>
        <dbReference type="SAM" id="Phobius"/>
    </source>
</evidence>
<dbReference type="Gene3D" id="3.10.450.40">
    <property type="match status" value="2"/>
</dbReference>
<dbReference type="Proteomes" id="UP000051612">
    <property type="component" value="Unassembled WGS sequence"/>
</dbReference>
<dbReference type="InterPro" id="IPR041401">
    <property type="entry name" value="TseB-like_dom"/>
</dbReference>
<dbReference type="InterPro" id="IPR046350">
    <property type="entry name" value="Cystatin_sf"/>
</dbReference>
<keyword evidence="1" id="KW-0812">Transmembrane</keyword>
<gene>
    <name evidence="4" type="ORF">FC48_GL001733</name>
</gene>
<keyword evidence="1" id="KW-1133">Transmembrane helix</keyword>
<feature type="domain" description="PepSY" evidence="2">
    <location>
        <begin position="103"/>
        <end position="161"/>
    </location>
</feature>
<dbReference type="AlphaFoldDB" id="A0A0R2ATH0"/>
<dbReference type="SUPFAM" id="SSF54403">
    <property type="entry name" value="Cystatin/monellin"/>
    <property type="match status" value="2"/>
</dbReference>